<proteinExistence type="predicted"/>
<protein>
    <submittedName>
        <fullName evidence="1">Uncharacterized protein</fullName>
    </submittedName>
</protein>
<dbReference type="OrthoDB" id="282517at2"/>
<gene>
    <name evidence="1" type="ORF">E1N52_20870</name>
</gene>
<evidence type="ECO:0000313" key="1">
    <source>
        <dbReference type="EMBL" id="TDG06368.1"/>
    </source>
</evidence>
<dbReference type="EMBL" id="SMOD01000015">
    <property type="protein sequence ID" value="TDG06368.1"/>
    <property type="molecule type" value="Genomic_DNA"/>
</dbReference>
<sequence>METTRDLTDDAFLEAFLACRLPPGAFNHRNHLRVAWIHLQRFPLDEAIERTCAGIAQYAAHLGAPGQYHRTITETLIRLMAHAGASDPLRSFDEFLARAPAFSGDCRALVAAYYSSDQLNRPEARVFFLSPDRLPLPS</sequence>
<dbReference type="Proteomes" id="UP000295606">
    <property type="component" value="Unassembled WGS sequence"/>
</dbReference>
<dbReference type="AlphaFoldDB" id="A0A4R5LBI2"/>
<accession>A0A4R5LBI2</accession>
<organism evidence="1 2">
    <name type="scientific">Paraburkholderia guartelaensis</name>
    <dbReference type="NCBI Taxonomy" id="2546446"/>
    <lineage>
        <taxon>Bacteria</taxon>
        <taxon>Pseudomonadati</taxon>
        <taxon>Pseudomonadota</taxon>
        <taxon>Betaproteobacteria</taxon>
        <taxon>Burkholderiales</taxon>
        <taxon>Burkholderiaceae</taxon>
        <taxon>Paraburkholderia</taxon>
    </lineage>
</organism>
<evidence type="ECO:0000313" key="2">
    <source>
        <dbReference type="Proteomes" id="UP000295606"/>
    </source>
</evidence>
<dbReference type="RefSeq" id="WP_133184624.1">
    <property type="nucleotide sequence ID" value="NZ_SMOD01000015.1"/>
</dbReference>
<reference evidence="1 2" key="1">
    <citation type="submission" date="2019-03" db="EMBL/GenBank/DDBJ databases">
        <title>Paraburkholderia sp. isolated from native Mimosa gymnas in Guartela State Park, Brazil.</title>
        <authorList>
            <person name="Paulitsch F."/>
            <person name="Hungria M."/>
            <person name="Delamuta J.R.M."/>
            <person name="Ribeiro R.A."/>
            <person name="Dall'Agnol R."/>
            <person name="Silva J.S.B."/>
        </authorList>
    </citation>
    <scope>NUCLEOTIDE SEQUENCE [LARGE SCALE GENOMIC DNA]</scope>
    <source>
        <strain evidence="1 2">CNPSo 3008</strain>
    </source>
</reference>
<name>A0A4R5LBI2_9BURK</name>
<comment type="caution">
    <text evidence="1">The sequence shown here is derived from an EMBL/GenBank/DDBJ whole genome shotgun (WGS) entry which is preliminary data.</text>
</comment>